<evidence type="ECO:0000313" key="3">
    <source>
        <dbReference type="EMBL" id="CBY33154.1"/>
    </source>
</evidence>
<dbReference type="InterPro" id="IPR000719">
    <property type="entry name" value="Prot_kinase_dom"/>
</dbReference>
<protein>
    <recommendedName>
        <fullName evidence="2">Protein kinase domain-containing protein</fullName>
    </recommendedName>
</protein>
<dbReference type="Gene3D" id="1.10.510.10">
    <property type="entry name" value="Transferase(Phosphotransferase) domain 1"/>
    <property type="match status" value="1"/>
</dbReference>
<dbReference type="PROSITE" id="PS50011">
    <property type="entry name" value="PROTEIN_KINASE_DOM"/>
    <property type="match status" value="1"/>
</dbReference>
<dbReference type="AlphaFoldDB" id="E4YC87"/>
<gene>
    <name evidence="3" type="ORF">GSOID_T00021052001</name>
</gene>
<dbReference type="PROSITE" id="PS00108">
    <property type="entry name" value="PROTEIN_KINASE_ST"/>
    <property type="match status" value="1"/>
</dbReference>
<dbReference type="SUPFAM" id="SSF56112">
    <property type="entry name" value="Protein kinase-like (PK-like)"/>
    <property type="match status" value="1"/>
</dbReference>
<dbReference type="GO" id="GO:0005524">
    <property type="term" value="F:ATP binding"/>
    <property type="evidence" value="ECO:0007669"/>
    <property type="project" value="InterPro"/>
</dbReference>
<proteinExistence type="predicted"/>
<name>E4YC87_OIKDI</name>
<dbReference type="InterPro" id="IPR008271">
    <property type="entry name" value="Ser/Thr_kinase_AS"/>
</dbReference>
<dbReference type="InterPro" id="IPR011009">
    <property type="entry name" value="Kinase-like_dom_sf"/>
</dbReference>
<evidence type="ECO:0000259" key="2">
    <source>
        <dbReference type="PROSITE" id="PS50011"/>
    </source>
</evidence>
<feature type="compositionally biased region" description="Basic and acidic residues" evidence="1">
    <location>
        <begin position="236"/>
        <end position="252"/>
    </location>
</feature>
<organism evidence="3">
    <name type="scientific">Oikopleura dioica</name>
    <name type="common">Tunicate</name>
    <dbReference type="NCBI Taxonomy" id="34765"/>
    <lineage>
        <taxon>Eukaryota</taxon>
        <taxon>Metazoa</taxon>
        <taxon>Chordata</taxon>
        <taxon>Tunicata</taxon>
        <taxon>Appendicularia</taxon>
        <taxon>Copelata</taxon>
        <taxon>Oikopleuridae</taxon>
        <taxon>Oikopleura</taxon>
    </lineage>
</organism>
<reference evidence="3" key="1">
    <citation type="journal article" date="2010" name="Science">
        <title>Plasticity of animal genome architecture unmasked by rapid evolution of a pelagic tunicate.</title>
        <authorList>
            <person name="Denoeud F."/>
            <person name="Henriet S."/>
            <person name="Mungpakdee S."/>
            <person name="Aury J.M."/>
            <person name="Da Silva C."/>
            <person name="Brinkmann H."/>
            <person name="Mikhaleva J."/>
            <person name="Olsen L.C."/>
            <person name="Jubin C."/>
            <person name="Canestro C."/>
            <person name="Bouquet J.M."/>
            <person name="Danks G."/>
            <person name="Poulain J."/>
            <person name="Campsteijn C."/>
            <person name="Adamski M."/>
            <person name="Cross I."/>
            <person name="Yadetie F."/>
            <person name="Muffato M."/>
            <person name="Louis A."/>
            <person name="Butcher S."/>
            <person name="Tsagkogeorga G."/>
            <person name="Konrad A."/>
            <person name="Singh S."/>
            <person name="Jensen M.F."/>
            <person name="Cong E.H."/>
            <person name="Eikeseth-Otteraa H."/>
            <person name="Noel B."/>
            <person name="Anthouard V."/>
            <person name="Porcel B.M."/>
            <person name="Kachouri-Lafond R."/>
            <person name="Nishino A."/>
            <person name="Ugolini M."/>
            <person name="Chourrout P."/>
            <person name="Nishida H."/>
            <person name="Aasland R."/>
            <person name="Huzurbazar S."/>
            <person name="Westhof E."/>
            <person name="Delsuc F."/>
            <person name="Lehrach H."/>
            <person name="Reinhardt R."/>
            <person name="Weissenbach J."/>
            <person name="Roy S.W."/>
            <person name="Artiguenave F."/>
            <person name="Postlethwait J.H."/>
            <person name="Manak J.R."/>
            <person name="Thompson E.M."/>
            <person name="Jaillon O."/>
            <person name="Du Pasquier L."/>
            <person name="Boudinot P."/>
            <person name="Liberles D.A."/>
            <person name="Volff J.N."/>
            <person name="Philippe H."/>
            <person name="Lenhard B."/>
            <person name="Roest Crollius H."/>
            <person name="Wincker P."/>
            <person name="Chourrout D."/>
        </authorList>
    </citation>
    <scope>NUCLEOTIDE SEQUENCE [LARGE SCALE GENOMIC DNA]</scope>
</reference>
<feature type="region of interest" description="Disordered" evidence="1">
    <location>
        <begin position="236"/>
        <end position="268"/>
    </location>
</feature>
<sequence>MKNAEQRTTADEARIIAAQLVSALSFCHDQKPAIVHQDIKPANVFVMDDFITEVLTHEHAFGRVRGEPAVLTEIQVNIQRHEHRRSTRTSLYDVFGENADEFADFEALLEKCTRADRSRRPKNAVELRNEDVLAVFRYRLEKGERPCEIVSPPFEDEKDAQIRLLKEELAKKDKKIAELENGKVEDGQNREIIEKENSKLKTENEKLKKELAKIRPSFAKIESELNEARNLIQHLTTEHESEREQWKNETRKNGRKAKAPEPSLKNENEKMRIGAGNQEREVEKKEIGRRNDKLEKMRKEIGRNWRKGGVRDEMRGKELKKVIGLLAAGEKKINLKFWWSQNSEVAEAGWTIKFKTAFEDYGGDGLYFYLWISNKEGDAKFKATAQEIVGSTGEEKNRRELQSEKDGTRQRIKYENVAGYVYVRFNITIL</sequence>
<dbReference type="Proteomes" id="UP000011014">
    <property type="component" value="Unassembled WGS sequence"/>
</dbReference>
<evidence type="ECO:0000256" key="1">
    <source>
        <dbReference type="SAM" id="MobiDB-lite"/>
    </source>
</evidence>
<accession>E4YC87</accession>
<dbReference type="GO" id="GO:0004672">
    <property type="term" value="F:protein kinase activity"/>
    <property type="evidence" value="ECO:0007669"/>
    <property type="project" value="InterPro"/>
</dbReference>
<feature type="domain" description="Protein kinase" evidence="2">
    <location>
        <begin position="1"/>
        <end position="264"/>
    </location>
</feature>
<dbReference type="EMBL" id="FN654399">
    <property type="protein sequence ID" value="CBY33154.1"/>
    <property type="molecule type" value="Genomic_DNA"/>
</dbReference>